<dbReference type="InterPro" id="IPR001173">
    <property type="entry name" value="Glyco_trans_2-like"/>
</dbReference>
<organism evidence="2 3">
    <name type="scientific">Thiocapsa roseopersicina</name>
    <dbReference type="NCBI Taxonomy" id="1058"/>
    <lineage>
        <taxon>Bacteria</taxon>
        <taxon>Pseudomonadati</taxon>
        <taxon>Pseudomonadota</taxon>
        <taxon>Gammaproteobacteria</taxon>
        <taxon>Chromatiales</taxon>
        <taxon>Chromatiaceae</taxon>
        <taxon>Thiocapsa</taxon>
    </lineage>
</organism>
<name>A0A1H2WCS2_THIRO</name>
<keyword evidence="3" id="KW-1185">Reference proteome</keyword>
<dbReference type="SUPFAM" id="SSF53448">
    <property type="entry name" value="Nucleotide-diphospho-sugar transferases"/>
    <property type="match status" value="1"/>
</dbReference>
<proteinExistence type="predicted"/>
<protein>
    <submittedName>
        <fullName evidence="2">Glycosyl transferase family 2</fullName>
    </submittedName>
</protein>
<dbReference type="OrthoDB" id="9801954at2"/>
<dbReference type="Gene3D" id="3.90.550.10">
    <property type="entry name" value="Spore Coat Polysaccharide Biosynthesis Protein SpsA, Chain A"/>
    <property type="match status" value="1"/>
</dbReference>
<sequence>MSCRATVIVPTSIDRGPLLQYSVGSVLRQTLSDLEVFIVCDGAEAGTRAAAQALAQQDARVRVFDFPKGTRRGETYRHEILNNHADGEIVCYLCDRDLMLPHHVEQMHQALTRHDFANCAYLDIKEDGRVVPELKLDSGHPVQRARLVRHGRMGVMLSTMAHRLDFYRQLPFGWRTTPVDWFTDHYMQHQMLSQPKCRGIGVAKPSIVYFKRGHHPGWPTQQRADELKVWSDLIDDPPALAEKLYAALGEVLTDRLALHERLGHGLLIDGHPPAVALRRWIRRRLRR</sequence>
<keyword evidence="2" id="KW-0808">Transferase</keyword>
<dbReference type="RefSeq" id="WP_093031241.1">
    <property type="nucleotide sequence ID" value="NZ_FNNZ01000008.1"/>
</dbReference>
<evidence type="ECO:0000259" key="1">
    <source>
        <dbReference type="Pfam" id="PF00535"/>
    </source>
</evidence>
<dbReference type="AlphaFoldDB" id="A0A1H2WCS2"/>
<gene>
    <name evidence="2" type="ORF">SAMN05421783_108143</name>
</gene>
<feature type="domain" description="Glycosyltransferase 2-like" evidence="1">
    <location>
        <begin position="6"/>
        <end position="121"/>
    </location>
</feature>
<reference evidence="3" key="1">
    <citation type="submission" date="2016-10" db="EMBL/GenBank/DDBJ databases">
        <authorList>
            <person name="Varghese N."/>
            <person name="Submissions S."/>
        </authorList>
    </citation>
    <scope>NUCLEOTIDE SEQUENCE [LARGE SCALE GENOMIC DNA]</scope>
    <source>
        <strain evidence="3">DSM 217</strain>
    </source>
</reference>
<dbReference type="Pfam" id="PF00535">
    <property type="entry name" value="Glycos_transf_2"/>
    <property type="match status" value="1"/>
</dbReference>
<dbReference type="CDD" id="cd00761">
    <property type="entry name" value="Glyco_tranf_GTA_type"/>
    <property type="match status" value="1"/>
</dbReference>
<dbReference type="EMBL" id="FNNZ01000008">
    <property type="protein sequence ID" value="SDW78318.1"/>
    <property type="molecule type" value="Genomic_DNA"/>
</dbReference>
<dbReference type="STRING" id="1058.SAMN05421783_108143"/>
<dbReference type="InterPro" id="IPR029044">
    <property type="entry name" value="Nucleotide-diphossugar_trans"/>
</dbReference>
<dbReference type="GO" id="GO:0016740">
    <property type="term" value="F:transferase activity"/>
    <property type="evidence" value="ECO:0007669"/>
    <property type="project" value="UniProtKB-KW"/>
</dbReference>
<accession>A0A1H2WCS2</accession>
<evidence type="ECO:0000313" key="3">
    <source>
        <dbReference type="Proteomes" id="UP000198816"/>
    </source>
</evidence>
<dbReference type="Proteomes" id="UP000198816">
    <property type="component" value="Unassembled WGS sequence"/>
</dbReference>
<evidence type="ECO:0000313" key="2">
    <source>
        <dbReference type="EMBL" id="SDW78318.1"/>
    </source>
</evidence>